<dbReference type="Proteomes" id="UP000316621">
    <property type="component" value="Chromosome 9"/>
</dbReference>
<organism evidence="2 3">
    <name type="scientific">Papaver somniferum</name>
    <name type="common">Opium poppy</name>
    <dbReference type="NCBI Taxonomy" id="3469"/>
    <lineage>
        <taxon>Eukaryota</taxon>
        <taxon>Viridiplantae</taxon>
        <taxon>Streptophyta</taxon>
        <taxon>Embryophyta</taxon>
        <taxon>Tracheophyta</taxon>
        <taxon>Spermatophyta</taxon>
        <taxon>Magnoliopsida</taxon>
        <taxon>Ranunculales</taxon>
        <taxon>Papaveraceae</taxon>
        <taxon>Papaveroideae</taxon>
        <taxon>Papaver</taxon>
    </lineage>
</organism>
<feature type="compositionally biased region" description="Polar residues" evidence="1">
    <location>
        <begin position="19"/>
        <end position="48"/>
    </location>
</feature>
<feature type="compositionally biased region" description="Basic and acidic residues" evidence="1">
    <location>
        <begin position="49"/>
        <end position="63"/>
    </location>
</feature>
<gene>
    <name evidence="2" type="ORF">C5167_000860</name>
</gene>
<accession>A0A4Y7KTS2</accession>
<dbReference type="AlphaFoldDB" id="A0A4Y7KTS2"/>
<proteinExistence type="predicted"/>
<dbReference type="Gramene" id="RZC76743">
    <property type="protein sequence ID" value="RZC76743"/>
    <property type="gene ID" value="C5167_000860"/>
</dbReference>
<feature type="region of interest" description="Disordered" evidence="1">
    <location>
        <begin position="1"/>
        <end position="94"/>
    </location>
</feature>
<evidence type="ECO:0000313" key="3">
    <source>
        <dbReference type="Proteomes" id="UP000316621"/>
    </source>
</evidence>
<evidence type="ECO:0000256" key="1">
    <source>
        <dbReference type="SAM" id="MobiDB-lite"/>
    </source>
</evidence>
<protein>
    <submittedName>
        <fullName evidence="2">Uncharacterized protein</fullName>
    </submittedName>
</protein>
<evidence type="ECO:0000313" key="2">
    <source>
        <dbReference type="EMBL" id="RZC76743.1"/>
    </source>
</evidence>
<sequence length="156" mass="17685">MASDVMIISTKATRRSQRNDQTMPKSSKSGKNQQARRGSPKTNQTQPQNERRGLESTMKDGRSRGLISNRDSGTSGRYGYMAGDQEKPNRKRAQVPTQFVNDLQEVEKLQVHKLTERAQLIWVIVLAIELPLNPLAENRHSQRRNNPSRAACNFLV</sequence>
<reference evidence="2 3" key="1">
    <citation type="journal article" date="2018" name="Science">
        <title>The opium poppy genome and morphinan production.</title>
        <authorList>
            <person name="Guo L."/>
            <person name="Winzer T."/>
            <person name="Yang X."/>
            <person name="Li Y."/>
            <person name="Ning Z."/>
            <person name="He Z."/>
            <person name="Teodor R."/>
            <person name="Lu Y."/>
            <person name="Bowser T.A."/>
            <person name="Graham I.A."/>
            <person name="Ye K."/>
        </authorList>
    </citation>
    <scope>NUCLEOTIDE SEQUENCE [LARGE SCALE GENOMIC DNA]</scope>
    <source>
        <strain evidence="3">cv. HN1</strain>
        <tissue evidence="2">Leaves</tissue>
    </source>
</reference>
<name>A0A4Y7KTS2_PAPSO</name>
<dbReference type="EMBL" id="CM010723">
    <property type="protein sequence ID" value="RZC76743.1"/>
    <property type="molecule type" value="Genomic_DNA"/>
</dbReference>
<keyword evidence="3" id="KW-1185">Reference proteome</keyword>